<evidence type="ECO:0000313" key="4">
    <source>
        <dbReference type="Proteomes" id="UP000232638"/>
    </source>
</evidence>
<dbReference type="OrthoDB" id="9182865at2"/>
<dbReference type="Proteomes" id="UP000232638">
    <property type="component" value="Chromosome"/>
</dbReference>
<keyword evidence="2" id="KW-0472">Membrane</keyword>
<keyword evidence="2" id="KW-1133">Transmembrane helix</keyword>
<proteinExistence type="predicted"/>
<dbReference type="AlphaFoldDB" id="A0A2K8UAV5"/>
<evidence type="ECO:0000313" key="3">
    <source>
        <dbReference type="EMBL" id="AUB82712.1"/>
    </source>
</evidence>
<feature type="transmembrane region" description="Helical" evidence="2">
    <location>
        <begin position="88"/>
        <end position="109"/>
    </location>
</feature>
<feature type="transmembrane region" description="Helical" evidence="2">
    <location>
        <begin position="115"/>
        <end position="135"/>
    </location>
</feature>
<evidence type="ECO:0000256" key="2">
    <source>
        <dbReference type="SAM" id="Phobius"/>
    </source>
</evidence>
<reference evidence="3 4" key="1">
    <citation type="submission" date="2017-03" db="EMBL/GenBank/DDBJ databases">
        <title>Complete genome sequence of Candidatus 'Thiodictyon syntrophicum' sp. nov. strain Cad16T, a photolithoautotroph purple sulfur bacterium isolated from an alpine meromictic lake.</title>
        <authorList>
            <person name="Luedin S.M."/>
            <person name="Pothier J.F."/>
            <person name="Danza F."/>
            <person name="Storelli N."/>
            <person name="Wittwer M."/>
            <person name="Tonolla M."/>
        </authorList>
    </citation>
    <scope>NUCLEOTIDE SEQUENCE [LARGE SCALE GENOMIC DNA]</scope>
    <source>
        <strain evidence="3 4">Cad16T</strain>
    </source>
</reference>
<dbReference type="InterPro" id="IPR019284">
    <property type="entry name" value="RP532"/>
</dbReference>
<dbReference type="EMBL" id="CP020370">
    <property type="protein sequence ID" value="AUB82712.1"/>
    <property type="molecule type" value="Genomic_DNA"/>
</dbReference>
<accession>A0A2K8UAV5</accession>
<dbReference type="Pfam" id="PF10097">
    <property type="entry name" value="DUF2335"/>
    <property type="match status" value="1"/>
</dbReference>
<organism evidence="3 4">
    <name type="scientific">Candidatus Thiodictyon syntrophicum</name>
    <dbReference type="NCBI Taxonomy" id="1166950"/>
    <lineage>
        <taxon>Bacteria</taxon>
        <taxon>Pseudomonadati</taxon>
        <taxon>Pseudomonadota</taxon>
        <taxon>Gammaproteobacteria</taxon>
        <taxon>Chromatiales</taxon>
        <taxon>Chromatiaceae</taxon>
        <taxon>Thiodictyon</taxon>
    </lineage>
</organism>
<evidence type="ECO:0000256" key="1">
    <source>
        <dbReference type="SAM" id="MobiDB-lite"/>
    </source>
</evidence>
<keyword evidence="4" id="KW-1185">Reference proteome</keyword>
<dbReference type="KEGG" id="tsy:THSYN_18390"/>
<feature type="region of interest" description="Disordered" evidence="1">
    <location>
        <begin position="1"/>
        <end position="43"/>
    </location>
</feature>
<protein>
    <recommendedName>
        <fullName evidence="5">DUF2335 domain-containing protein</fullName>
    </recommendedName>
</protein>
<gene>
    <name evidence="3" type="ORF">THSYN_18390</name>
</gene>
<evidence type="ECO:0008006" key="5">
    <source>
        <dbReference type="Google" id="ProtNLM"/>
    </source>
</evidence>
<sequence length="141" mass="15402">MPGRWQDPPATRTPNRPGDRTAAQNGERRLEQRTEIFSGPLPPPAILRQYDEIQPGFAERLLRLTEDEANHRRQVTARAQRYELFETTLGQVFGLLVALAALGATVWLGVLGLEAAASIVGGTTIVGLVGAFIAGRQRSDK</sequence>
<name>A0A2K8UAV5_9GAMM</name>
<keyword evidence="2" id="KW-0812">Transmembrane</keyword>